<keyword evidence="2" id="KW-0812">Transmembrane</keyword>
<dbReference type="Proteomes" id="UP001257060">
    <property type="component" value="Unassembled WGS sequence"/>
</dbReference>
<dbReference type="InterPro" id="IPR047990">
    <property type="entry name" value="DLW39-like"/>
</dbReference>
<keyword evidence="4" id="KW-1185">Reference proteome</keyword>
<evidence type="ECO:0000256" key="2">
    <source>
        <dbReference type="SAM" id="Phobius"/>
    </source>
</evidence>
<evidence type="ECO:0000313" key="3">
    <source>
        <dbReference type="EMBL" id="MDS0299955.1"/>
    </source>
</evidence>
<feature type="transmembrane region" description="Helical" evidence="2">
    <location>
        <begin position="38"/>
        <end position="56"/>
    </location>
</feature>
<name>A0ABU2GGN9_9EURY</name>
<reference evidence="3 4" key="1">
    <citation type="submission" date="2022-06" db="EMBL/GenBank/DDBJ databases">
        <title>Halogeometricum sp. a new haloarchaeum isolate from saline soil.</title>
        <authorList>
            <person name="Strakova D."/>
            <person name="Galisteo C."/>
            <person name="Sanchez-Porro C."/>
            <person name="Ventosa A."/>
        </authorList>
    </citation>
    <scope>NUCLEOTIDE SEQUENCE [LARGE SCALE GENOMIC DNA]</scope>
    <source>
        <strain evidence="3 4">S1BR25-6</strain>
    </source>
</reference>
<dbReference type="NCBIfam" id="NF038356">
    <property type="entry name" value="actino_DLW39"/>
    <property type="match status" value="1"/>
</dbReference>
<comment type="caution">
    <text evidence="3">The sequence shown here is derived from an EMBL/GenBank/DDBJ whole genome shotgun (WGS) entry which is preliminary data.</text>
</comment>
<evidence type="ECO:0000256" key="1">
    <source>
        <dbReference type="SAM" id="MobiDB-lite"/>
    </source>
</evidence>
<evidence type="ECO:0000313" key="4">
    <source>
        <dbReference type="Proteomes" id="UP001257060"/>
    </source>
</evidence>
<dbReference type="EMBL" id="JAMQOP010000002">
    <property type="protein sequence ID" value="MDS0299955.1"/>
    <property type="molecule type" value="Genomic_DNA"/>
</dbReference>
<keyword evidence="2" id="KW-1133">Transmembrane helix</keyword>
<proteinExistence type="predicted"/>
<keyword evidence="2" id="KW-0472">Membrane</keyword>
<feature type="region of interest" description="Disordered" evidence="1">
    <location>
        <begin position="1"/>
        <end position="34"/>
    </location>
</feature>
<organism evidence="3 4">
    <name type="scientific">Halogeometricum salsisoli</name>
    <dbReference type="NCBI Taxonomy" id="2950536"/>
    <lineage>
        <taxon>Archaea</taxon>
        <taxon>Methanobacteriati</taxon>
        <taxon>Methanobacteriota</taxon>
        <taxon>Stenosarchaea group</taxon>
        <taxon>Halobacteria</taxon>
        <taxon>Halobacteriales</taxon>
        <taxon>Haloferacaceae</taxon>
        <taxon>Halogeometricum</taxon>
    </lineage>
</organism>
<protein>
    <submittedName>
        <fullName evidence="3">DLW-39 family protein</fullName>
    </submittedName>
</protein>
<feature type="compositionally biased region" description="Acidic residues" evidence="1">
    <location>
        <begin position="14"/>
        <end position="30"/>
    </location>
</feature>
<accession>A0ABU2GGN9</accession>
<gene>
    <name evidence="3" type="ORF">NDI76_14500</name>
</gene>
<sequence length="86" mass="9047">MALIELNMGHGQGDEEGGDAADARLDEDEASSSTGRRLLGGAVVVAVVAGVGYAAYRRRRAARDDSDFAKIEFDDEAAEAVESSEE</sequence>
<dbReference type="RefSeq" id="WP_310924803.1">
    <property type="nucleotide sequence ID" value="NZ_JAMQOP010000002.1"/>
</dbReference>